<dbReference type="Pfam" id="PF00400">
    <property type="entry name" value="WD40"/>
    <property type="match status" value="14"/>
</dbReference>
<protein>
    <submittedName>
        <fullName evidence="7">TIR domain-containing protein</fullName>
    </submittedName>
</protein>
<evidence type="ECO:0000259" key="5">
    <source>
        <dbReference type="Pfam" id="PF13676"/>
    </source>
</evidence>
<comment type="caution">
    <text evidence="7">The sequence shown here is derived from an EMBL/GenBank/DDBJ whole genome shotgun (WGS) entry which is preliminary data.</text>
</comment>
<dbReference type="InterPro" id="IPR019775">
    <property type="entry name" value="WD40_repeat_CS"/>
</dbReference>
<evidence type="ECO:0000256" key="2">
    <source>
        <dbReference type="ARBA" id="ARBA00022737"/>
    </source>
</evidence>
<dbReference type="PANTHER" id="PTHR22847">
    <property type="entry name" value="WD40 REPEAT PROTEIN"/>
    <property type="match status" value="1"/>
</dbReference>
<feature type="repeat" description="WD" evidence="3">
    <location>
        <begin position="1009"/>
        <end position="1050"/>
    </location>
</feature>
<dbReference type="InterPro" id="IPR020472">
    <property type="entry name" value="WD40_PAC1"/>
</dbReference>
<dbReference type="Proteomes" id="UP001352223">
    <property type="component" value="Unassembled WGS sequence"/>
</dbReference>
<dbReference type="PROSITE" id="PS50082">
    <property type="entry name" value="WD_REPEATS_2"/>
    <property type="match status" value="14"/>
</dbReference>
<name>A0ABU6CDB2_9ACTN</name>
<organism evidence="7 8">
    <name type="scientific">Streptomyces kunmingensis</name>
    <dbReference type="NCBI Taxonomy" id="68225"/>
    <lineage>
        <taxon>Bacteria</taxon>
        <taxon>Bacillati</taxon>
        <taxon>Actinomycetota</taxon>
        <taxon>Actinomycetes</taxon>
        <taxon>Kitasatosporales</taxon>
        <taxon>Streptomycetaceae</taxon>
        <taxon>Streptomyces</taxon>
    </lineage>
</organism>
<gene>
    <name evidence="7" type="ORF">OKJ48_21020</name>
</gene>
<feature type="repeat" description="WD" evidence="3">
    <location>
        <begin position="793"/>
        <end position="826"/>
    </location>
</feature>
<proteinExistence type="predicted"/>
<dbReference type="RefSeq" id="WP_324770296.1">
    <property type="nucleotide sequence ID" value="NZ_BAAATS010000067.1"/>
</dbReference>
<dbReference type="InterPro" id="IPR027417">
    <property type="entry name" value="P-loop_NTPase"/>
</dbReference>
<dbReference type="SUPFAM" id="SSF50998">
    <property type="entry name" value="Quinoprotein alcohol dehydrogenase-like"/>
    <property type="match status" value="1"/>
</dbReference>
<dbReference type="PROSITE" id="PS50294">
    <property type="entry name" value="WD_REPEATS_REGION"/>
    <property type="match status" value="14"/>
</dbReference>
<feature type="domain" description="Novel STAND NTPase 1" evidence="6">
    <location>
        <begin position="145"/>
        <end position="563"/>
    </location>
</feature>
<dbReference type="InterPro" id="IPR000157">
    <property type="entry name" value="TIR_dom"/>
</dbReference>
<dbReference type="InterPro" id="IPR036322">
    <property type="entry name" value="WD40_repeat_dom_sf"/>
</dbReference>
<dbReference type="EMBL" id="JAOZYB010000168">
    <property type="protein sequence ID" value="MEB3962710.1"/>
    <property type="molecule type" value="Genomic_DNA"/>
</dbReference>
<evidence type="ECO:0000256" key="4">
    <source>
        <dbReference type="SAM" id="MobiDB-lite"/>
    </source>
</evidence>
<keyword evidence="1 3" id="KW-0853">WD repeat</keyword>
<feature type="repeat" description="WD" evidence="3">
    <location>
        <begin position="835"/>
        <end position="876"/>
    </location>
</feature>
<feature type="repeat" description="WD" evidence="3">
    <location>
        <begin position="1138"/>
        <end position="1174"/>
    </location>
</feature>
<feature type="repeat" description="WD" evidence="3">
    <location>
        <begin position="1224"/>
        <end position="1265"/>
    </location>
</feature>
<dbReference type="Gene3D" id="3.40.50.300">
    <property type="entry name" value="P-loop containing nucleotide triphosphate hydrolases"/>
    <property type="match status" value="1"/>
</dbReference>
<sequence length="1353" mass="144386">MVSLFISHSGRDRAVARRIAARLKAAGFAGLFLDFDPELGIPAGRSWERELYTQLRRTDGVVFVASGASTASSWCFAEIALARSLGTPVFPLRIDNTARLRLLSEVQWVDLADGEEAALDRLLAGLGRAGLKASDSFAWDPTRAPYPGLGPFAPEDAAVFFGRSEKTEELLKRLQPTLAHGAGRFVAIMGPSGSGKSSLLRAGLLPRLHERRNRWEVLPPMRPGQYPTRELARSLVLAFGSHGSVRSEDEVLRRLDTGSTALMDLVSELSRAGEEGSAGGERRSVLMVVDQAEELIRRTGVEEQRSFLRLLSGALSEESPLWVVATVRSEFLSADPERAGLTEAVNETLPVEPLSRALLPEVIGLPARRAGVEFAPGLVERIAEDTTGGDGLSLMAYTLRDLYDRVGPEGVITTADYEAVGGVVGAMEGRADALLDDLTRRGHGETVLPTLLKLATVEGDEEPTRRRLPRSALDGDEATVVDAFVDAHLLTSGGGGGGGGGGPAGGTAGAEAVEEATVEVAHEALLRQWPPLRKAIGDSRESLRMRSDLERLAADWNRSGRDEAYLLRGGRLADVGGWAAEHTGELTPVESRFLAAAQALAARELNAAQRSNRRLRGLAAGLAVLLILTLLSAGLAYKSNQQAQSRARLAQADALRLRSDSLVRNRPDVAILVGLESLSVARADRPEPQPPAGLVTGLARVTHVSTLLRHGSRVQGAAVSPDGRVIATCGWDLRVRLWDRASGKPRGELQTGHRRAVMDVAFSPDGTLLATASLDRTVRLWNASTGKPYGRPLRGHRAGVQDVAFSRDGKLLATAGQDGTARLWDVAAGKWQGVARAGTAAVTGVAFSRDGRFLATSGQDGRARLWQLGPGDPRQTRVFVSSHHKRLRAVAFSPDGTRLATGSSDGRARLWRVASGKPDGRPLSRQGLNVWDVAFSRDGRVLATAGGDGTVRLWDVATHRPKGQPLVGHTNLVNRVVFTPDGKQLLTTSWDSTARLWDLAETPSISRPLTGHDGDVDGVAFSPDGRLLATAGDDATARLWRLGSGKPFGRVLRGHKGPIYRIAYSPDGRLIATASMDGTARLWDVASRAQHVRRLTAHQKMLMDVAFSPDSELLATAGGDGSARLWSVRTGKPLGERLVGHTEAVNALAFSPDGQLLATAGNDQMTRLWNVPSGAPRGHPLRGHTNEITAVAFSPDGTLLATGSADGAVRLWNTDSGKQVRKPLTSDSGAVADVDFSPDGRLLATAGNDGSVRVWNVADGRPEGPALTGHQGEIFGVAFSPDGALIASAGADDTARIWRLNFTEWAEYGCRLVNRNLSSSEWGQFVPGADYRRTCPDLPSGPGAPRDAPASRY</sequence>
<dbReference type="InterPro" id="IPR001680">
    <property type="entry name" value="WD40_rpt"/>
</dbReference>
<dbReference type="InterPro" id="IPR011047">
    <property type="entry name" value="Quinoprotein_ADH-like_sf"/>
</dbReference>
<dbReference type="SUPFAM" id="SSF52540">
    <property type="entry name" value="P-loop containing nucleoside triphosphate hydrolases"/>
    <property type="match status" value="1"/>
</dbReference>
<dbReference type="InterPro" id="IPR049052">
    <property type="entry name" value="nSTAND1"/>
</dbReference>
<keyword evidence="2" id="KW-0677">Repeat</keyword>
<dbReference type="CDD" id="cd00267">
    <property type="entry name" value="ABC_ATPase"/>
    <property type="match status" value="1"/>
</dbReference>
<dbReference type="SUPFAM" id="SSF50978">
    <property type="entry name" value="WD40 repeat-like"/>
    <property type="match status" value="1"/>
</dbReference>
<dbReference type="PROSITE" id="PS00678">
    <property type="entry name" value="WD_REPEATS_1"/>
    <property type="match status" value="8"/>
</dbReference>
<feature type="repeat" description="WD" evidence="3">
    <location>
        <begin position="707"/>
        <end position="748"/>
    </location>
</feature>
<feature type="repeat" description="WD" evidence="3">
    <location>
        <begin position="966"/>
        <end position="1007"/>
    </location>
</feature>
<keyword evidence="8" id="KW-1185">Reference proteome</keyword>
<feature type="repeat" description="WD" evidence="3">
    <location>
        <begin position="1052"/>
        <end position="1093"/>
    </location>
</feature>
<feature type="repeat" description="WD" evidence="3">
    <location>
        <begin position="923"/>
        <end position="964"/>
    </location>
</feature>
<reference evidence="7 8" key="1">
    <citation type="submission" date="2022-10" db="EMBL/GenBank/DDBJ databases">
        <authorList>
            <person name="Xie J."/>
            <person name="Shen N."/>
        </authorList>
    </citation>
    <scope>NUCLEOTIDE SEQUENCE [LARGE SCALE GENOMIC DNA]</scope>
    <source>
        <strain evidence="7 8">DSM 41681</strain>
    </source>
</reference>
<feature type="repeat" description="WD" evidence="3">
    <location>
        <begin position="750"/>
        <end position="791"/>
    </location>
</feature>
<dbReference type="Pfam" id="PF20703">
    <property type="entry name" value="nSTAND1"/>
    <property type="match status" value="1"/>
</dbReference>
<accession>A0ABU6CDB2</accession>
<feature type="repeat" description="WD" evidence="3">
    <location>
        <begin position="1267"/>
        <end position="1301"/>
    </location>
</feature>
<dbReference type="InterPro" id="IPR035897">
    <property type="entry name" value="Toll_tir_struct_dom_sf"/>
</dbReference>
<dbReference type="Gene3D" id="2.130.10.10">
    <property type="entry name" value="YVTN repeat-like/Quinoprotein amine dehydrogenase"/>
    <property type="match status" value="5"/>
</dbReference>
<evidence type="ECO:0000256" key="1">
    <source>
        <dbReference type="ARBA" id="ARBA00022574"/>
    </source>
</evidence>
<dbReference type="InterPro" id="IPR015943">
    <property type="entry name" value="WD40/YVTN_repeat-like_dom_sf"/>
</dbReference>
<evidence type="ECO:0000313" key="8">
    <source>
        <dbReference type="Proteomes" id="UP001352223"/>
    </source>
</evidence>
<dbReference type="CDD" id="cd00200">
    <property type="entry name" value="WD40"/>
    <property type="match status" value="2"/>
</dbReference>
<dbReference type="Gene3D" id="3.40.50.10140">
    <property type="entry name" value="Toll/interleukin-1 receptor homology (TIR) domain"/>
    <property type="match status" value="1"/>
</dbReference>
<feature type="region of interest" description="Disordered" evidence="4">
    <location>
        <begin position="1333"/>
        <end position="1353"/>
    </location>
</feature>
<dbReference type="SMART" id="SM00320">
    <property type="entry name" value="WD40"/>
    <property type="match status" value="14"/>
</dbReference>
<dbReference type="PRINTS" id="PR00320">
    <property type="entry name" value="GPROTEINBRPT"/>
</dbReference>
<dbReference type="Pfam" id="PF13676">
    <property type="entry name" value="TIR_2"/>
    <property type="match status" value="1"/>
</dbReference>
<feature type="domain" description="TIR" evidence="5">
    <location>
        <begin position="5"/>
        <end position="123"/>
    </location>
</feature>
<evidence type="ECO:0000259" key="6">
    <source>
        <dbReference type="Pfam" id="PF20703"/>
    </source>
</evidence>
<evidence type="ECO:0000313" key="7">
    <source>
        <dbReference type="EMBL" id="MEB3962710.1"/>
    </source>
</evidence>
<dbReference type="SUPFAM" id="SSF52200">
    <property type="entry name" value="Toll/Interleukin receptor TIR domain"/>
    <property type="match status" value="1"/>
</dbReference>
<feature type="repeat" description="WD" evidence="3">
    <location>
        <begin position="880"/>
        <end position="921"/>
    </location>
</feature>
<dbReference type="PANTHER" id="PTHR22847:SF637">
    <property type="entry name" value="WD REPEAT DOMAIN 5B"/>
    <property type="match status" value="1"/>
</dbReference>
<evidence type="ECO:0000256" key="3">
    <source>
        <dbReference type="PROSITE-ProRule" id="PRU00221"/>
    </source>
</evidence>
<feature type="repeat" description="WD" evidence="3">
    <location>
        <begin position="1095"/>
        <end position="1136"/>
    </location>
</feature>
<feature type="repeat" description="WD" evidence="3">
    <location>
        <begin position="1181"/>
        <end position="1222"/>
    </location>
</feature>